<dbReference type="AlphaFoldDB" id="A0A936TF79"/>
<dbReference type="PANTHER" id="PTHR40392">
    <property type="entry name" value="2-PHOSPHO-L-LACTATE GUANYLYLTRANSFERASE"/>
    <property type="match status" value="1"/>
</dbReference>
<dbReference type="Gene3D" id="3.90.550.10">
    <property type="entry name" value="Spore Coat Polysaccharide Biosynthesis Protein SpsA, Chain A"/>
    <property type="match status" value="1"/>
</dbReference>
<keyword evidence="4" id="KW-0342">GTP-binding</keyword>
<dbReference type="PANTHER" id="PTHR40392:SF1">
    <property type="entry name" value="2-PHOSPHO-L-LACTATE GUANYLYLTRANSFERASE"/>
    <property type="match status" value="1"/>
</dbReference>
<dbReference type="GO" id="GO:0043814">
    <property type="term" value="F:phospholactate guanylyltransferase activity"/>
    <property type="evidence" value="ECO:0007669"/>
    <property type="project" value="UniProtKB-EC"/>
</dbReference>
<gene>
    <name evidence="6" type="primary">cofC</name>
    <name evidence="6" type="ORF">IPN02_05410</name>
</gene>
<keyword evidence="3" id="KW-0547">Nucleotide-binding</keyword>
<reference evidence="6 7" key="1">
    <citation type="submission" date="2020-10" db="EMBL/GenBank/DDBJ databases">
        <title>Connecting structure to function with the recovery of over 1000 high-quality activated sludge metagenome-assembled genomes encoding full-length rRNA genes using long-read sequencing.</title>
        <authorList>
            <person name="Singleton C.M."/>
            <person name="Petriglieri F."/>
            <person name="Kristensen J.M."/>
            <person name="Kirkegaard R.H."/>
            <person name="Michaelsen T.Y."/>
            <person name="Andersen M.H."/>
            <person name="Karst S.M."/>
            <person name="Dueholm M.S."/>
            <person name="Nielsen P.H."/>
            <person name="Albertsen M."/>
        </authorList>
    </citation>
    <scope>NUCLEOTIDE SEQUENCE [LARGE SCALE GENOMIC DNA]</scope>
    <source>
        <strain evidence="6">Lyne_18-Q3-R50-59_MAXAC.006</strain>
    </source>
</reference>
<evidence type="ECO:0000313" key="7">
    <source>
        <dbReference type="Proteomes" id="UP000727993"/>
    </source>
</evidence>
<keyword evidence="1 6" id="KW-0808">Transferase</keyword>
<evidence type="ECO:0000256" key="2">
    <source>
        <dbReference type="ARBA" id="ARBA00022695"/>
    </source>
</evidence>
<proteinExistence type="predicted"/>
<evidence type="ECO:0000256" key="5">
    <source>
        <dbReference type="SAM" id="MobiDB-lite"/>
    </source>
</evidence>
<dbReference type="NCBIfam" id="TIGR03552">
    <property type="entry name" value="F420_cofC"/>
    <property type="match status" value="1"/>
</dbReference>
<dbReference type="InterPro" id="IPR002835">
    <property type="entry name" value="CofC"/>
</dbReference>
<protein>
    <submittedName>
        <fullName evidence="6">2-phospho-L-lactate guanylyltransferase</fullName>
        <ecNumber evidence="6">2.7.7.68</ecNumber>
    </submittedName>
</protein>
<accession>A0A936TF79</accession>
<dbReference type="InterPro" id="IPR029044">
    <property type="entry name" value="Nucleotide-diphossugar_trans"/>
</dbReference>
<organism evidence="6 7">
    <name type="scientific">Candidatus Neomicrothrix subdominans</name>
    <dbReference type="NCBI Taxonomy" id="2954438"/>
    <lineage>
        <taxon>Bacteria</taxon>
        <taxon>Bacillati</taxon>
        <taxon>Actinomycetota</taxon>
        <taxon>Acidimicrobiia</taxon>
        <taxon>Acidimicrobiales</taxon>
        <taxon>Microthrixaceae</taxon>
        <taxon>Candidatus Neomicrothrix</taxon>
    </lineage>
</organism>
<dbReference type="Proteomes" id="UP000727993">
    <property type="component" value="Unassembled WGS sequence"/>
</dbReference>
<evidence type="ECO:0000256" key="4">
    <source>
        <dbReference type="ARBA" id="ARBA00023134"/>
    </source>
</evidence>
<name>A0A936TF79_9ACTN</name>
<feature type="compositionally biased region" description="Pro residues" evidence="5">
    <location>
        <begin position="213"/>
        <end position="234"/>
    </location>
</feature>
<comment type="caution">
    <text evidence="6">The sequence shown here is derived from an EMBL/GenBank/DDBJ whole genome shotgun (WGS) entry which is preliminary data.</text>
</comment>
<dbReference type="SUPFAM" id="SSF53448">
    <property type="entry name" value="Nucleotide-diphospho-sugar transferases"/>
    <property type="match status" value="1"/>
</dbReference>
<evidence type="ECO:0000313" key="6">
    <source>
        <dbReference type="EMBL" id="MBK9296295.1"/>
    </source>
</evidence>
<dbReference type="Pfam" id="PF01983">
    <property type="entry name" value="CofC"/>
    <property type="match status" value="1"/>
</dbReference>
<dbReference type="EMBL" id="JADJZA010000001">
    <property type="protein sequence ID" value="MBK9296295.1"/>
    <property type="molecule type" value="Genomic_DNA"/>
</dbReference>
<keyword evidence="2 6" id="KW-0548">Nucleotidyltransferase</keyword>
<evidence type="ECO:0000256" key="3">
    <source>
        <dbReference type="ARBA" id="ARBA00022741"/>
    </source>
</evidence>
<dbReference type="EC" id="2.7.7.68" evidence="6"/>
<dbReference type="GO" id="GO:0005525">
    <property type="term" value="F:GTP binding"/>
    <property type="evidence" value="ECO:0007669"/>
    <property type="project" value="UniProtKB-KW"/>
</dbReference>
<sequence length="234" mass="24998">MTSPHVRTDETLVNLHAQDRVSSDMVVLIPVKSFATAKARLGPVLGPDERAALARGMAARVIEAAAPAAVWVVCDDEEVAGFARLHRADVCWTPGLGLNGALAEALSRAKRAGASHAVIAHADLPFAADLPSLVHPGRAVLVPDRHRDGTNVMCLPTSVGFRPAYGPRSYARHRAEARRLGLGVDSIDVPTLAWDVDRSDDLWPPQELGAWPPELPRPTATPTPTPTPTPEVRP</sequence>
<feature type="region of interest" description="Disordered" evidence="5">
    <location>
        <begin position="203"/>
        <end position="234"/>
    </location>
</feature>
<evidence type="ECO:0000256" key="1">
    <source>
        <dbReference type="ARBA" id="ARBA00022679"/>
    </source>
</evidence>